<dbReference type="InterPro" id="IPR023753">
    <property type="entry name" value="FAD/NAD-binding_dom"/>
</dbReference>
<keyword evidence="4" id="KW-0560">Oxidoreductase</keyword>
<accession>A0A5R9EN75</accession>
<organism evidence="6 7">
    <name type="scientific">Ruoffia tabacinasalis</name>
    <dbReference type="NCBI Taxonomy" id="87458"/>
    <lineage>
        <taxon>Bacteria</taxon>
        <taxon>Bacillati</taxon>
        <taxon>Bacillota</taxon>
        <taxon>Bacilli</taxon>
        <taxon>Lactobacillales</taxon>
        <taxon>Aerococcaceae</taxon>
        <taxon>Ruoffia</taxon>
    </lineage>
</organism>
<reference evidence="6 7" key="1">
    <citation type="submission" date="2019-05" db="EMBL/GenBank/DDBJ databases">
        <title>The metagenome of a microbial culture collection derived from dairy environment covers the genomic content of the human microbiome.</title>
        <authorList>
            <person name="Roder T."/>
            <person name="Wuthrich D."/>
            <person name="Sattari Z."/>
            <person name="Von Ah U."/>
            <person name="Bar C."/>
            <person name="Ronchi F."/>
            <person name="Macpherson A.J."/>
            <person name="Ganal-Vonarburg S.C."/>
            <person name="Bruggmann R."/>
            <person name="Vergeres G."/>
        </authorList>
    </citation>
    <scope>NUCLEOTIDE SEQUENCE [LARGE SCALE GENOMIC DNA]</scope>
    <source>
        <strain evidence="6 7">FAM 24227</strain>
    </source>
</reference>
<dbReference type="GO" id="GO:0016491">
    <property type="term" value="F:oxidoreductase activity"/>
    <property type="evidence" value="ECO:0007669"/>
    <property type="project" value="UniProtKB-KW"/>
</dbReference>
<comment type="caution">
    <text evidence="6">The sequence shown here is derived from an EMBL/GenBank/DDBJ whole genome shotgun (WGS) entry which is preliminary data.</text>
</comment>
<dbReference type="Gene3D" id="3.50.50.60">
    <property type="entry name" value="FAD/NAD(P)-binding domain"/>
    <property type="match status" value="2"/>
</dbReference>
<gene>
    <name evidence="6" type="ORF">FEZ33_02720</name>
</gene>
<sequence>MIDVLVIGGGPAGMGAALVAGRGRMEVVLIDDEKPRNAVTQESHAFLTRDGITPEDFRLAGRSDLLKYPNISVKPGRVKSIERKEDETFEVTTDAGEFIRTKNIVLATGLSETLPKVEDIEKYYGRSLFSCPFCDGWEMKEQPLVLIAETSQALHVVQLLTNWTDDLVVATNGLVVFDSEQKALLERNNIRLIEDTIRELKGSDGQLESVHFEGGEILERTGGFITTELKHPMPFIEQLDLEVSEAGFVVTNMMGQTNIPGIYAAGEITGPSQLIVSASQGHMAGIGIIAQASQANFNRI</sequence>
<dbReference type="Pfam" id="PF07992">
    <property type="entry name" value="Pyr_redox_2"/>
    <property type="match status" value="1"/>
</dbReference>
<keyword evidence="3" id="KW-0285">Flavoprotein</keyword>
<dbReference type="InterPro" id="IPR036188">
    <property type="entry name" value="FAD/NAD-bd_sf"/>
</dbReference>
<evidence type="ECO:0000313" key="6">
    <source>
        <dbReference type="EMBL" id="TLQ48965.1"/>
    </source>
</evidence>
<protein>
    <submittedName>
        <fullName evidence="6">NAD(P)/FAD-dependent oxidoreductase</fullName>
    </submittedName>
</protein>
<evidence type="ECO:0000256" key="2">
    <source>
        <dbReference type="ARBA" id="ARBA00011738"/>
    </source>
</evidence>
<dbReference type="PANTHER" id="PTHR48105">
    <property type="entry name" value="THIOREDOXIN REDUCTASE 1-RELATED-RELATED"/>
    <property type="match status" value="1"/>
</dbReference>
<name>A0A5R9EN75_9LACT</name>
<comment type="subunit">
    <text evidence="2">Homodimer.</text>
</comment>
<dbReference type="SUPFAM" id="SSF51905">
    <property type="entry name" value="FAD/NAD(P)-binding domain"/>
    <property type="match status" value="1"/>
</dbReference>
<proteinExistence type="predicted"/>
<evidence type="ECO:0000313" key="7">
    <source>
        <dbReference type="Proteomes" id="UP000306420"/>
    </source>
</evidence>
<evidence type="ECO:0000256" key="1">
    <source>
        <dbReference type="ARBA" id="ARBA00001974"/>
    </source>
</evidence>
<dbReference type="OrthoDB" id="9806179at2"/>
<dbReference type="PRINTS" id="PR00368">
    <property type="entry name" value="FADPNR"/>
</dbReference>
<evidence type="ECO:0000259" key="5">
    <source>
        <dbReference type="Pfam" id="PF07992"/>
    </source>
</evidence>
<dbReference type="InterPro" id="IPR050097">
    <property type="entry name" value="Ferredoxin-NADP_redctase_2"/>
</dbReference>
<feature type="domain" description="FAD/NAD(P)-binding" evidence="5">
    <location>
        <begin position="3"/>
        <end position="281"/>
    </location>
</feature>
<dbReference type="AlphaFoldDB" id="A0A5R9EN75"/>
<dbReference type="Proteomes" id="UP000306420">
    <property type="component" value="Unassembled WGS sequence"/>
</dbReference>
<evidence type="ECO:0000256" key="3">
    <source>
        <dbReference type="ARBA" id="ARBA00022630"/>
    </source>
</evidence>
<dbReference type="RefSeq" id="WP_138403859.1">
    <property type="nucleotide sequence ID" value="NZ_VBSP01000005.1"/>
</dbReference>
<dbReference type="PRINTS" id="PR00469">
    <property type="entry name" value="PNDRDTASEII"/>
</dbReference>
<evidence type="ECO:0000256" key="4">
    <source>
        <dbReference type="ARBA" id="ARBA00023002"/>
    </source>
</evidence>
<comment type="cofactor">
    <cofactor evidence="1">
        <name>FAD</name>
        <dbReference type="ChEBI" id="CHEBI:57692"/>
    </cofactor>
</comment>
<dbReference type="EMBL" id="VBSP01000005">
    <property type="protein sequence ID" value="TLQ48965.1"/>
    <property type="molecule type" value="Genomic_DNA"/>
</dbReference>